<protein>
    <submittedName>
        <fullName evidence="1">Uncharacterized protein</fullName>
    </submittedName>
</protein>
<name>A0A381WFI8_9ZZZZ</name>
<gene>
    <name evidence="1" type="ORF">METZ01_LOCUS104089</name>
</gene>
<evidence type="ECO:0000313" key="1">
    <source>
        <dbReference type="EMBL" id="SVA51235.1"/>
    </source>
</evidence>
<proteinExistence type="predicted"/>
<dbReference type="EMBL" id="UINC01011637">
    <property type="protein sequence ID" value="SVA51235.1"/>
    <property type="molecule type" value="Genomic_DNA"/>
</dbReference>
<reference evidence="1" key="1">
    <citation type="submission" date="2018-05" db="EMBL/GenBank/DDBJ databases">
        <authorList>
            <person name="Lanie J.A."/>
            <person name="Ng W.-L."/>
            <person name="Kazmierczak K.M."/>
            <person name="Andrzejewski T.M."/>
            <person name="Davidsen T.M."/>
            <person name="Wayne K.J."/>
            <person name="Tettelin H."/>
            <person name="Glass J.I."/>
            <person name="Rusch D."/>
            <person name="Podicherti R."/>
            <person name="Tsui H.-C.T."/>
            <person name="Winkler M.E."/>
        </authorList>
    </citation>
    <scope>NUCLEOTIDE SEQUENCE</scope>
</reference>
<organism evidence="1">
    <name type="scientific">marine metagenome</name>
    <dbReference type="NCBI Taxonomy" id="408172"/>
    <lineage>
        <taxon>unclassified sequences</taxon>
        <taxon>metagenomes</taxon>
        <taxon>ecological metagenomes</taxon>
    </lineage>
</organism>
<sequence>MAHNIYLPKLVTIKMHEFPCATCSSVQSFSQRQNVPRGAYIRLRCPSYGESSLLSLAAGRHLRDFCDDLLCKIAFFHRDQPATLVYLRFIFTPRIQPVPGHNDLGLRSFRSVLRATLPPVSYSRCIQNAPDGVITNTGQILYAPPANQHDRMFLEIMALATDVTGNFKAVRQSHSGNLPECRIRLLWSGRIYPSTHPSFLRGLPQRRHSRLLDMSVTRLPHKLVECWHKFAFQIPVKHYLLGGSERA</sequence>
<accession>A0A381WFI8</accession>
<dbReference type="AlphaFoldDB" id="A0A381WFI8"/>